<evidence type="ECO:0000313" key="8">
    <source>
        <dbReference type="EMBL" id="KAH7354384.1"/>
    </source>
</evidence>
<dbReference type="Pfam" id="PF01885">
    <property type="entry name" value="PTS_2-RNA"/>
    <property type="match status" value="1"/>
</dbReference>
<evidence type="ECO:0000256" key="3">
    <source>
        <dbReference type="ARBA" id="ARBA00012007"/>
    </source>
</evidence>
<evidence type="ECO:0000256" key="6">
    <source>
        <dbReference type="ARBA" id="ARBA00047949"/>
    </source>
</evidence>
<dbReference type="GO" id="GO:0000215">
    <property type="term" value="F:tRNA 2'-phosphotransferase activity"/>
    <property type="evidence" value="ECO:0007669"/>
    <property type="project" value="UniProtKB-EC"/>
</dbReference>
<evidence type="ECO:0000256" key="1">
    <source>
        <dbReference type="ARBA" id="ARBA00003343"/>
    </source>
</evidence>
<dbReference type="SUPFAM" id="SSF56399">
    <property type="entry name" value="ADP-ribosylation"/>
    <property type="match status" value="1"/>
</dbReference>
<feature type="region of interest" description="Disordered" evidence="7">
    <location>
        <begin position="1"/>
        <end position="46"/>
    </location>
</feature>
<keyword evidence="4" id="KW-0808">Transferase</keyword>
<keyword evidence="9" id="KW-1185">Reference proteome</keyword>
<sequence length="254" mass="27037">MASETDNAHLELEDSAATGQTRRSGGGRRGGRGGGRGGGSGKPMDRNVLISKGLSKLLRHQADSAGVKLDAGGWAELDKVLAYGPIRSTKATLDDIRAVIANSDKTRFALKPNPSTNPAGDESSPDAAHFLIRANQGHSIKLDSAELLKPITLEVGNLPPAAVHGTYLATWPLIEASGGLRRMGRNHVHLAQGLPDEIGKEVSGMRRDAEVLVYVDVEAALRDGGMEWWVSENGVVLTEGDKEGMVPSRYFKEV</sequence>
<dbReference type="Proteomes" id="UP000813385">
    <property type="component" value="Unassembled WGS sequence"/>
</dbReference>
<comment type="similarity">
    <text evidence="2">Belongs to the KptA/TPT1 family.</text>
</comment>
<comment type="caution">
    <text evidence="8">The sequence shown here is derived from an EMBL/GenBank/DDBJ whole genome shotgun (WGS) entry which is preliminary data.</text>
</comment>
<evidence type="ECO:0000256" key="2">
    <source>
        <dbReference type="ARBA" id="ARBA00009836"/>
    </source>
</evidence>
<dbReference type="PANTHER" id="PTHR12684:SF2">
    <property type="entry name" value="TRNA 2'-PHOSPHOTRANSFERASE 1"/>
    <property type="match status" value="1"/>
</dbReference>
<evidence type="ECO:0000256" key="7">
    <source>
        <dbReference type="SAM" id="MobiDB-lite"/>
    </source>
</evidence>
<dbReference type="AlphaFoldDB" id="A0A8K0TDG7"/>
<accession>A0A8K0TDG7</accession>
<comment type="function">
    <text evidence="1">Catalyzes the last step of tRNA splicing, the transfer of the splice junction 2'-phosphate from ligated tRNA to NAD to produce ADP-ribose 1''-2'' cyclic phosphate.</text>
</comment>
<dbReference type="EC" id="2.7.1.160" evidence="3"/>
<proteinExistence type="inferred from homology"/>
<name>A0A8K0TDG7_9PEZI</name>
<dbReference type="OrthoDB" id="419694at2759"/>
<evidence type="ECO:0000256" key="4">
    <source>
        <dbReference type="ARBA" id="ARBA00022679"/>
    </source>
</evidence>
<dbReference type="Gene3D" id="1.10.10.970">
    <property type="entry name" value="RNA 2'-phosphotransferase, Tpt1/KptA family, N-terminal domain"/>
    <property type="match status" value="1"/>
</dbReference>
<protein>
    <recommendedName>
        <fullName evidence="3">2'-phosphotransferase</fullName>
        <ecNumber evidence="3">2.7.1.160</ecNumber>
    </recommendedName>
</protein>
<evidence type="ECO:0000313" key="9">
    <source>
        <dbReference type="Proteomes" id="UP000813385"/>
    </source>
</evidence>
<dbReference type="InterPro" id="IPR042081">
    <property type="entry name" value="RNA_2'-PTrans_C"/>
</dbReference>
<evidence type="ECO:0000256" key="5">
    <source>
        <dbReference type="ARBA" id="ARBA00023027"/>
    </source>
</evidence>
<keyword evidence="5" id="KW-0520">NAD</keyword>
<dbReference type="InterPro" id="IPR002745">
    <property type="entry name" value="Ptrans_KptA/Tpt1"/>
</dbReference>
<dbReference type="PANTHER" id="PTHR12684">
    <property type="entry name" value="PUTATIVE PHOSPHOTRANSFERASE"/>
    <property type="match status" value="1"/>
</dbReference>
<feature type="compositionally biased region" description="Gly residues" evidence="7">
    <location>
        <begin position="32"/>
        <end position="41"/>
    </location>
</feature>
<feature type="compositionally biased region" description="Basic and acidic residues" evidence="7">
    <location>
        <begin position="1"/>
        <end position="12"/>
    </location>
</feature>
<dbReference type="Gene3D" id="3.20.170.30">
    <property type="match status" value="1"/>
</dbReference>
<dbReference type="InterPro" id="IPR042080">
    <property type="entry name" value="RNA_2'-PTrans_N"/>
</dbReference>
<reference evidence="8" key="1">
    <citation type="journal article" date="2021" name="Nat. Commun.">
        <title>Genetic determinants of endophytism in the Arabidopsis root mycobiome.</title>
        <authorList>
            <person name="Mesny F."/>
            <person name="Miyauchi S."/>
            <person name="Thiergart T."/>
            <person name="Pickel B."/>
            <person name="Atanasova L."/>
            <person name="Karlsson M."/>
            <person name="Huettel B."/>
            <person name="Barry K.W."/>
            <person name="Haridas S."/>
            <person name="Chen C."/>
            <person name="Bauer D."/>
            <person name="Andreopoulos W."/>
            <person name="Pangilinan J."/>
            <person name="LaButti K."/>
            <person name="Riley R."/>
            <person name="Lipzen A."/>
            <person name="Clum A."/>
            <person name="Drula E."/>
            <person name="Henrissat B."/>
            <person name="Kohler A."/>
            <person name="Grigoriev I.V."/>
            <person name="Martin F.M."/>
            <person name="Hacquard S."/>
        </authorList>
    </citation>
    <scope>NUCLEOTIDE SEQUENCE</scope>
    <source>
        <strain evidence="8">MPI-CAGE-AT-0016</strain>
    </source>
</reference>
<comment type="catalytic activity">
    <reaction evidence="6">
        <text>2'-phospho-[ligated tRNA] + NAD(+) = mature tRNA + ADP-alpha-D-ribose 1'',2''-cyclic phosphate + nicotinamide</text>
        <dbReference type="Rhea" id="RHEA:23324"/>
        <dbReference type="Rhea" id="RHEA-COMP:11106"/>
        <dbReference type="Rhea" id="RHEA-COMP:11107"/>
        <dbReference type="ChEBI" id="CHEBI:17154"/>
        <dbReference type="ChEBI" id="CHEBI:57540"/>
        <dbReference type="ChEBI" id="CHEBI:76596"/>
        <dbReference type="ChEBI" id="CHEBI:82883"/>
        <dbReference type="ChEBI" id="CHEBI:85027"/>
        <dbReference type="EC" id="2.7.1.160"/>
    </reaction>
</comment>
<organism evidence="8 9">
    <name type="scientific">Plectosphaerella cucumerina</name>
    <dbReference type="NCBI Taxonomy" id="40658"/>
    <lineage>
        <taxon>Eukaryota</taxon>
        <taxon>Fungi</taxon>
        <taxon>Dikarya</taxon>
        <taxon>Ascomycota</taxon>
        <taxon>Pezizomycotina</taxon>
        <taxon>Sordariomycetes</taxon>
        <taxon>Hypocreomycetidae</taxon>
        <taxon>Glomerellales</taxon>
        <taxon>Plectosphaerellaceae</taxon>
        <taxon>Plectosphaerella</taxon>
    </lineage>
</organism>
<feature type="non-terminal residue" evidence="8">
    <location>
        <position position="254"/>
    </location>
</feature>
<dbReference type="GO" id="GO:0006388">
    <property type="term" value="P:tRNA splicing, via endonucleolytic cleavage and ligation"/>
    <property type="evidence" value="ECO:0007669"/>
    <property type="project" value="TreeGrafter"/>
</dbReference>
<dbReference type="EMBL" id="JAGPXD010000005">
    <property type="protein sequence ID" value="KAH7354384.1"/>
    <property type="molecule type" value="Genomic_DNA"/>
</dbReference>
<gene>
    <name evidence="8" type="ORF">B0T11DRAFT_246120</name>
</gene>